<feature type="compositionally biased region" description="Basic and acidic residues" evidence="2">
    <location>
        <begin position="58"/>
        <end position="68"/>
    </location>
</feature>
<dbReference type="InterPro" id="IPR036638">
    <property type="entry name" value="HLH_DNA-bd_sf"/>
</dbReference>
<feature type="compositionally biased region" description="Polar residues" evidence="2">
    <location>
        <begin position="556"/>
        <end position="584"/>
    </location>
</feature>
<feature type="region of interest" description="Disordered" evidence="2">
    <location>
        <begin position="120"/>
        <end position="139"/>
    </location>
</feature>
<proteinExistence type="predicted"/>
<dbReference type="Gene3D" id="4.10.280.10">
    <property type="entry name" value="Helix-loop-helix DNA-binding domain"/>
    <property type="match status" value="1"/>
</dbReference>
<evidence type="ECO:0000313" key="4">
    <source>
        <dbReference type="EMBL" id="KAF4633796.1"/>
    </source>
</evidence>
<keyword evidence="1" id="KW-0175">Coiled coil</keyword>
<dbReference type="SMART" id="SM00353">
    <property type="entry name" value="HLH"/>
    <property type="match status" value="1"/>
</dbReference>
<evidence type="ECO:0000256" key="2">
    <source>
        <dbReference type="SAM" id="MobiDB-lite"/>
    </source>
</evidence>
<reference evidence="4 5" key="1">
    <citation type="submission" date="2020-03" db="EMBL/GenBank/DDBJ databases">
        <title>Draft Genome Sequence of Cudoniella acicularis.</title>
        <authorList>
            <person name="Buettner E."/>
            <person name="Kellner H."/>
        </authorList>
    </citation>
    <scope>NUCLEOTIDE SEQUENCE [LARGE SCALE GENOMIC DNA]</scope>
    <source>
        <strain evidence="4 5">DSM 108380</strain>
    </source>
</reference>
<protein>
    <recommendedName>
        <fullName evidence="3">BHLH domain-containing protein</fullName>
    </recommendedName>
</protein>
<feature type="compositionally biased region" description="Polar residues" evidence="2">
    <location>
        <begin position="120"/>
        <end position="137"/>
    </location>
</feature>
<feature type="region of interest" description="Disordered" evidence="2">
    <location>
        <begin position="58"/>
        <end position="87"/>
    </location>
</feature>
<organism evidence="4 5">
    <name type="scientific">Cudoniella acicularis</name>
    <dbReference type="NCBI Taxonomy" id="354080"/>
    <lineage>
        <taxon>Eukaryota</taxon>
        <taxon>Fungi</taxon>
        <taxon>Dikarya</taxon>
        <taxon>Ascomycota</taxon>
        <taxon>Pezizomycotina</taxon>
        <taxon>Leotiomycetes</taxon>
        <taxon>Helotiales</taxon>
        <taxon>Tricladiaceae</taxon>
        <taxon>Cudoniella</taxon>
    </lineage>
</organism>
<evidence type="ECO:0000313" key="5">
    <source>
        <dbReference type="Proteomes" id="UP000566819"/>
    </source>
</evidence>
<comment type="caution">
    <text evidence="4">The sequence shown here is derived from an EMBL/GenBank/DDBJ whole genome shotgun (WGS) entry which is preliminary data.</text>
</comment>
<dbReference type="InterPro" id="IPR011598">
    <property type="entry name" value="bHLH_dom"/>
</dbReference>
<dbReference type="PROSITE" id="PS50888">
    <property type="entry name" value="BHLH"/>
    <property type="match status" value="1"/>
</dbReference>
<feature type="domain" description="BHLH" evidence="3">
    <location>
        <begin position="141"/>
        <end position="192"/>
    </location>
</feature>
<dbReference type="AlphaFoldDB" id="A0A8H4RR06"/>
<dbReference type="GO" id="GO:0046983">
    <property type="term" value="F:protein dimerization activity"/>
    <property type="evidence" value="ECO:0007669"/>
    <property type="project" value="InterPro"/>
</dbReference>
<feature type="region of interest" description="Disordered" evidence="2">
    <location>
        <begin position="233"/>
        <end position="277"/>
    </location>
</feature>
<gene>
    <name evidence="4" type="ORF">G7Y89_g4317</name>
</gene>
<feature type="compositionally biased region" description="Polar residues" evidence="2">
    <location>
        <begin position="450"/>
        <end position="479"/>
    </location>
</feature>
<dbReference type="EMBL" id="JAAMPI010000231">
    <property type="protein sequence ID" value="KAF4633796.1"/>
    <property type="molecule type" value="Genomic_DNA"/>
</dbReference>
<keyword evidence="5" id="KW-1185">Reference proteome</keyword>
<evidence type="ECO:0000256" key="1">
    <source>
        <dbReference type="SAM" id="Coils"/>
    </source>
</evidence>
<feature type="coiled-coil region" evidence="1">
    <location>
        <begin position="189"/>
        <end position="216"/>
    </location>
</feature>
<feature type="compositionally biased region" description="Low complexity" evidence="2">
    <location>
        <begin position="929"/>
        <end position="945"/>
    </location>
</feature>
<dbReference type="SUPFAM" id="SSF47459">
    <property type="entry name" value="HLH, helix-loop-helix DNA-binding domain"/>
    <property type="match status" value="1"/>
</dbReference>
<feature type="region of interest" description="Disordered" evidence="2">
    <location>
        <begin position="432"/>
        <end position="511"/>
    </location>
</feature>
<accession>A0A8H4RR06</accession>
<sequence length="1019" mass="112778">MDSSSLLASGCEISTNDIAGEPSILSTLNIVCEFSVVDGTAKFRIVGRSKVPSVELKCENDVQHRETTPEGSPSRKQQMVNGDSFNPMGPYDLQASSSWLHDEGYGSLYYPYADPPLQQHQQVSELASEKGSSQPYSRTPELRVSYKLAERKRRTEMKDLFNQLGDLILQELRPKASKWEILTGAISEYTRAMNDITRLSSKVRTLETELDTFRHEATTPRLENRQLRTDLTNTSNSHRLSGFEVSAGSEDEDDASGDITMLGDETTQTTGTKREPDLSFDYFGHHTANLPKKRRVNAPKIKPDSMPALAALQHEVSVQKIALSSLQGEHDKLLAEYSRSQIREYALEQNKLASEAEIMSLSEDKVRLQQQVAELEKDVENLSRSRDEYRQAGVQECAQYAEIVRKASQLEEMATQQRKKWSSLRTHARQLPPGNQLEAMPSESHPVKNSPATGDSQVSGVQAQTDFETSISESATDQTSYSSESDDNDHSSDSDGGCEDNSPHSVESPEDRPYLLHMLGYDTPESMPYTASGCCEDGSGSGSGSGDSGNTESHKTTPSSAASNSSGLWTAGTQPGATNETESPGDNIVAIGSSASPPKVAFKPLELKCWHAAYGFHCPGNKTGTSTEVRRLLDDHSFSKKSSNHHKLPPKCQRCDRLFENEDIAERHKEELKSDVPCSILPPKELEAFNSEMNRRGISPDRKNEIDKAIRIFNRTGTLPISDIQVASDAWISRNRPIYIGRSDTPATTADRELGKWLVVWFTLFPDKEIPYHPFDDGGLPGPKKCERILDLSMSSIIDDSAKGLLPELSQEHLARIRRHFRNAMEIQCLELLQDRSASQKTKRSRRIMDSTTPNPSPSLSNMITSPPKKPKFIHRDHLSSATFKEQEPNPREARGPAPSPAPDRGTSAAQLAAVPSLTPPHLSVPVTSEAEASEQSSLLQTQQSSSEIESSLYGSSISLLDHSLQTTFQEGGLLSTNVNVFNDFEWGSTEIGDLDFEQSSLWNRHSFQGFRINEKQLG</sequence>
<feature type="region of interest" description="Disordered" evidence="2">
    <location>
        <begin position="838"/>
        <end position="945"/>
    </location>
</feature>
<dbReference type="Pfam" id="PF00010">
    <property type="entry name" value="HLH"/>
    <property type="match status" value="1"/>
</dbReference>
<feature type="compositionally biased region" description="Low complexity" evidence="2">
    <location>
        <begin position="851"/>
        <end position="862"/>
    </location>
</feature>
<feature type="compositionally biased region" description="Basic and acidic residues" evidence="2">
    <location>
        <begin position="874"/>
        <end position="895"/>
    </location>
</feature>
<dbReference type="Proteomes" id="UP000566819">
    <property type="component" value="Unassembled WGS sequence"/>
</dbReference>
<feature type="compositionally biased region" description="Polar residues" evidence="2">
    <location>
        <begin position="69"/>
        <end position="84"/>
    </location>
</feature>
<evidence type="ECO:0000259" key="3">
    <source>
        <dbReference type="PROSITE" id="PS50888"/>
    </source>
</evidence>
<dbReference type="OrthoDB" id="8964853at2759"/>
<name>A0A8H4RR06_9HELO</name>
<feature type="coiled-coil region" evidence="1">
    <location>
        <begin position="351"/>
        <end position="420"/>
    </location>
</feature>
<feature type="region of interest" description="Disordered" evidence="2">
    <location>
        <begin position="529"/>
        <end position="589"/>
    </location>
</feature>